<dbReference type="Gene3D" id="3.30.420.40">
    <property type="match status" value="1"/>
</dbReference>
<dbReference type="PATRIC" id="fig|937777.3.peg.3138"/>
<reference evidence="2" key="1">
    <citation type="submission" date="2012-03" db="EMBL/GenBank/DDBJ databases">
        <title>Complete sequence of chromosome of Deinococcus peraridilitoris DSM 19664.</title>
        <authorList>
            <person name="Lucas S."/>
            <person name="Copeland A."/>
            <person name="Lapidus A."/>
            <person name="Glavina del Rio T."/>
            <person name="Dalin E."/>
            <person name="Tice H."/>
            <person name="Bruce D."/>
            <person name="Goodwin L."/>
            <person name="Pitluck S."/>
            <person name="Peters L."/>
            <person name="Mikhailova N."/>
            <person name="Lu M."/>
            <person name="Kyrpides N."/>
            <person name="Mavromatis K."/>
            <person name="Ivanova N."/>
            <person name="Brettin T."/>
            <person name="Detter J.C."/>
            <person name="Han C."/>
            <person name="Larimer F."/>
            <person name="Land M."/>
            <person name="Hauser L."/>
            <person name="Markowitz V."/>
            <person name="Cheng J.-F."/>
            <person name="Hugenholtz P."/>
            <person name="Woyke T."/>
            <person name="Wu D."/>
            <person name="Pukall R."/>
            <person name="Steenblock K."/>
            <person name="Brambilla E."/>
            <person name="Klenk H.-P."/>
            <person name="Eisen J.A."/>
        </authorList>
    </citation>
    <scope>NUCLEOTIDE SEQUENCE [LARGE SCALE GENOMIC DNA]</scope>
    <source>
        <strain evidence="2">DSM 19664 / LMG 22246 / CIP 109416 / KR-200</strain>
    </source>
</reference>
<organism evidence="1 2">
    <name type="scientific">Deinococcus peraridilitoris (strain DSM 19664 / LMG 22246 / CIP 109416 / KR-200)</name>
    <dbReference type="NCBI Taxonomy" id="937777"/>
    <lineage>
        <taxon>Bacteria</taxon>
        <taxon>Thermotogati</taxon>
        <taxon>Deinococcota</taxon>
        <taxon>Deinococci</taxon>
        <taxon>Deinococcales</taxon>
        <taxon>Deinococcaceae</taxon>
        <taxon>Deinococcus</taxon>
    </lineage>
</organism>
<dbReference type="PANTHER" id="PTHR18964">
    <property type="entry name" value="ROK (REPRESSOR, ORF, KINASE) FAMILY"/>
    <property type="match status" value="1"/>
</dbReference>
<keyword evidence="2" id="KW-1185">Reference proteome</keyword>
<evidence type="ECO:0000313" key="2">
    <source>
        <dbReference type="Proteomes" id="UP000010467"/>
    </source>
</evidence>
<gene>
    <name evidence="1" type="ordered locus">Deipe_3126</name>
</gene>
<evidence type="ECO:0008006" key="3">
    <source>
        <dbReference type="Google" id="ProtNLM"/>
    </source>
</evidence>
<dbReference type="PANTHER" id="PTHR18964:SF173">
    <property type="entry name" value="GLUCOKINASE"/>
    <property type="match status" value="1"/>
</dbReference>
<protein>
    <recommendedName>
        <fullName evidence="3">Transcriptional regulator/sugar kinase</fullName>
    </recommendedName>
</protein>
<dbReference type="STRING" id="937777.Deipe_3126"/>
<evidence type="ECO:0000313" key="1">
    <source>
        <dbReference type="EMBL" id="AFZ68572.1"/>
    </source>
</evidence>
<dbReference type="Proteomes" id="UP000010467">
    <property type="component" value="Chromosome"/>
</dbReference>
<sequence length="214" mass="22626">MQSQACWNELSSAERVVLEAVFWEPGVPRSALALQVQFSKSKLNGAVASLLMSGLLCESGEQRSTGRRKPEGLRVHDGLGVIYFGNVGCVEAVAAGPAIARTARTAAESGESALLSQWLRAGNLTTPLDVARASREANPVANAIIQKSGQLIGQMLAALVNFYNPSHIILTGGITKTGLLWLASIRQSVYQRSLACPHATWKSVAAAVTSVRAS</sequence>
<dbReference type="EMBL" id="CP003382">
    <property type="protein sequence ID" value="AFZ68572.1"/>
    <property type="molecule type" value="Genomic_DNA"/>
</dbReference>
<proteinExistence type="predicted"/>
<dbReference type="InterPro" id="IPR000600">
    <property type="entry name" value="ROK"/>
</dbReference>
<dbReference type="AlphaFoldDB" id="L0A5Y1"/>
<dbReference type="eggNOG" id="COG1940">
    <property type="taxonomic scope" value="Bacteria"/>
</dbReference>
<dbReference type="SUPFAM" id="SSF53067">
    <property type="entry name" value="Actin-like ATPase domain"/>
    <property type="match status" value="1"/>
</dbReference>
<dbReference type="Pfam" id="PF00480">
    <property type="entry name" value="ROK"/>
    <property type="match status" value="1"/>
</dbReference>
<dbReference type="HOGENOM" id="CLU_1287071_0_0_0"/>
<dbReference type="KEGG" id="dpd:Deipe_3126"/>
<dbReference type="Gene3D" id="1.10.10.10">
    <property type="entry name" value="Winged helix-like DNA-binding domain superfamily/Winged helix DNA-binding domain"/>
    <property type="match status" value="1"/>
</dbReference>
<name>L0A5Y1_DEIPD</name>
<accession>L0A5Y1</accession>
<dbReference type="InterPro" id="IPR043129">
    <property type="entry name" value="ATPase_NBD"/>
</dbReference>
<dbReference type="RefSeq" id="WP_015236870.1">
    <property type="nucleotide sequence ID" value="NC_019793.1"/>
</dbReference>
<dbReference type="InterPro" id="IPR036388">
    <property type="entry name" value="WH-like_DNA-bd_sf"/>
</dbReference>